<dbReference type="Proteomes" id="UP000305109">
    <property type="component" value="Unassembled WGS sequence"/>
</dbReference>
<sequence>MNGNTFRRLATTAAVSAGIAGGLVAGAGSAAAAETQVVPMSTCFGLSPYIVDQPYIASRAFFNQDGPGTGNLTLADVSSLWFFAPPYLSDTRLDWHNKTTGARGTLTATTPIGMGSAVYLRLNSGPGDVEITRSAVNRNALWSIPTTSCTGTVRVN</sequence>
<dbReference type="EMBL" id="SUMD01000004">
    <property type="protein sequence ID" value="TJZ78349.1"/>
    <property type="molecule type" value="Genomic_DNA"/>
</dbReference>
<protein>
    <submittedName>
        <fullName evidence="2">Uncharacterized protein</fullName>
    </submittedName>
</protein>
<evidence type="ECO:0000313" key="2">
    <source>
        <dbReference type="EMBL" id="TJZ78349.1"/>
    </source>
</evidence>
<evidence type="ECO:0000313" key="3">
    <source>
        <dbReference type="Proteomes" id="UP000305109"/>
    </source>
</evidence>
<evidence type="ECO:0000256" key="1">
    <source>
        <dbReference type="SAM" id="SignalP"/>
    </source>
</evidence>
<reference evidence="2 3" key="1">
    <citation type="submission" date="2019-04" db="EMBL/GenBank/DDBJ databases">
        <title>Rhodococcus oryzae sp. nov., a novel actinomycete isolated from rhizosphere soil of rice (Oryza sativa L.).</title>
        <authorList>
            <person name="Li C."/>
        </authorList>
    </citation>
    <scope>NUCLEOTIDE SEQUENCE [LARGE SCALE GENOMIC DNA]</scope>
    <source>
        <strain evidence="2 3">NEAU-CX67</strain>
    </source>
</reference>
<gene>
    <name evidence="2" type="ORF">FCG67_09870</name>
</gene>
<name>A0ABY2RKQ9_9NOCA</name>
<feature type="chain" id="PRO_5047114536" evidence="1">
    <location>
        <begin position="33"/>
        <end position="156"/>
    </location>
</feature>
<organism evidence="2 3">
    <name type="scientific">Rhodococcus oryzae</name>
    <dbReference type="NCBI Taxonomy" id="2571143"/>
    <lineage>
        <taxon>Bacteria</taxon>
        <taxon>Bacillati</taxon>
        <taxon>Actinomycetota</taxon>
        <taxon>Actinomycetes</taxon>
        <taxon>Mycobacteriales</taxon>
        <taxon>Nocardiaceae</taxon>
        <taxon>Rhodococcus</taxon>
    </lineage>
</organism>
<accession>A0ABY2RKQ9</accession>
<comment type="caution">
    <text evidence="2">The sequence shown here is derived from an EMBL/GenBank/DDBJ whole genome shotgun (WGS) entry which is preliminary data.</text>
</comment>
<keyword evidence="3" id="KW-1185">Reference proteome</keyword>
<proteinExistence type="predicted"/>
<feature type="signal peptide" evidence="1">
    <location>
        <begin position="1"/>
        <end position="32"/>
    </location>
</feature>
<keyword evidence="1" id="KW-0732">Signal</keyword>